<dbReference type="InterPro" id="IPR036322">
    <property type="entry name" value="WD40_repeat_dom_sf"/>
</dbReference>
<evidence type="ECO:0000256" key="3">
    <source>
        <dbReference type="PROSITE-ProRule" id="PRU00221"/>
    </source>
</evidence>
<feature type="repeat" description="WD" evidence="3">
    <location>
        <begin position="110"/>
        <end position="156"/>
    </location>
</feature>
<dbReference type="AlphaFoldDB" id="X6LJ32"/>
<keyword evidence="1 3" id="KW-0853">WD repeat</keyword>
<dbReference type="GO" id="GO:1990234">
    <property type="term" value="C:transferase complex"/>
    <property type="evidence" value="ECO:0007669"/>
    <property type="project" value="UniProtKB-ARBA"/>
</dbReference>
<dbReference type="CDD" id="cd00200">
    <property type="entry name" value="WD40"/>
    <property type="match status" value="1"/>
</dbReference>
<dbReference type="PANTHER" id="PTHR22847">
    <property type="entry name" value="WD40 REPEAT PROTEIN"/>
    <property type="match status" value="1"/>
</dbReference>
<sequence>EKQLLSHHDKLVKFLEEKNEKLTQDIKKLSNKDEQKENDNTLSSNSKHSSTYTLGLIRSSKLLKIFSGHSNAINSLQYSSLDGGQFLCSGSSDYTVRVWDLDNNKQIQIFNGHSDNVWNAKFSQYHRNHNRPTICSASHDNTIRFWDIKTAKEYQTFKEHSNHVYTIQFSPFTGGRYLCSGSADNTIRLWDVETLKSLHVFNGHSHNIYCVEFSPLQSNSKDTNKIGVIGGAGYTICSGSHDKTIRLWDIENTKQL</sequence>
<evidence type="ECO:0000313" key="5">
    <source>
        <dbReference type="EMBL" id="ETO01933.1"/>
    </source>
</evidence>
<evidence type="ECO:0000256" key="1">
    <source>
        <dbReference type="ARBA" id="ARBA00022574"/>
    </source>
</evidence>
<keyword evidence="2" id="KW-0677">Repeat</keyword>
<feature type="repeat" description="WD" evidence="3">
    <location>
        <begin position="157"/>
        <end position="200"/>
    </location>
</feature>
<dbReference type="InterPro" id="IPR001680">
    <property type="entry name" value="WD40_rpt"/>
</dbReference>
<dbReference type="InterPro" id="IPR019775">
    <property type="entry name" value="WD40_repeat_CS"/>
</dbReference>
<proteinExistence type="predicted"/>
<dbReference type="PROSITE" id="PS50082">
    <property type="entry name" value="WD_REPEATS_2"/>
    <property type="match status" value="4"/>
</dbReference>
<comment type="caution">
    <text evidence="5">The sequence shown here is derived from an EMBL/GenBank/DDBJ whole genome shotgun (WGS) entry which is preliminary data.</text>
</comment>
<gene>
    <name evidence="5" type="ORF">RFI_35506</name>
</gene>
<protein>
    <submittedName>
        <fullName evidence="5">Uncharacterized protein</fullName>
    </submittedName>
</protein>
<feature type="non-terminal residue" evidence="5">
    <location>
        <position position="256"/>
    </location>
</feature>
<dbReference type="SUPFAM" id="SSF50978">
    <property type="entry name" value="WD40 repeat-like"/>
    <property type="match status" value="1"/>
</dbReference>
<feature type="repeat" description="WD" evidence="3">
    <location>
        <begin position="66"/>
        <end position="109"/>
    </location>
</feature>
<dbReference type="Gene3D" id="2.130.10.10">
    <property type="entry name" value="YVTN repeat-like/Quinoprotein amine dehydrogenase"/>
    <property type="match status" value="2"/>
</dbReference>
<keyword evidence="6" id="KW-1185">Reference proteome</keyword>
<evidence type="ECO:0000256" key="4">
    <source>
        <dbReference type="SAM" id="MobiDB-lite"/>
    </source>
</evidence>
<dbReference type="Proteomes" id="UP000023152">
    <property type="component" value="Unassembled WGS sequence"/>
</dbReference>
<feature type="repeat" description="WD" evidence="3">
    <location>
        <begin position="236"/>
        <end position="256"/>
    </location>
</feature>
<evidence type="ECO:0000313" key="6">
    <source>
        <dbReference type="Proteomes" id="UP000023152"/>
    </source>
</evidence>
<feature type="region of interest" description="Disordered" evidence="4">
    <location>
        <begin position="28"/>
        <end position="48"/>
    </location>
</feature>
<accession>X6LJ32</accession>
<dbReference type="PRINTS" id="PR00320">
    <property type="entry name" value="GPROTEINBRPT"/>
</dbReference>
<evidence type="ECO:0000256" key="2">
    <source>
        <dbReference type="ARBA" id="ARBA00022737"/>
    </source>
</evidence>
<name>X6LJ32_RETFI</name>
<dbReference type="InterPro" id="IPR015943">
    <property type="entry name" value="WD40/YVTN_repeat-like_dom_sf"/>
</dbReference>
<dbReference type="Pfam" id="PF00400">
    <property type="entry name" value="WD40"/>
    <property type="match status" value="4"/>
</dbReference>
<feature type="non-terminal residue" evidence="5">
    <location>
        <position position="1"/>
    </location>
</feature>
<dbReference type="InterPro" id="IPR020472">
    <property type="entry name" value="WD40_PAC1"/>
</dbReference>
<dbReference type="SMART" id="SM00320">
    <property type="entry name" value="WD40"/>
    <property type="match status" value="4"/>
</dbReference>
<reference evidence="5 6" key="1">
    <citation type="journal article" date="2013" name="Curr. Biol.">
        <title>The Genome of the Foraminiferan Reticulomyxa filosa.</title>
        <authorList>
            <person name="Glockner G."/>
            <person name="Hulsmann N."/>
            <person name="Schleicher M."/>
            <person name="Noegel A.A."/>
            <person name="Eichinger L."/>
            <person name="Gallinger C."/>
            <person name="Pawlowski J."/>
            <person name="Sierra R."/>
            <person name="Euteneuer U."/>
            <person name="Pillet L."/>
            <person name="Moustafa A."/>
            <person name="Platzer M."/>
            <person name="Groth M."/>
            <person name="Szafranski K."/>
            <person name="Schliwa M."/>
        </authorList>
    </citation>
    <scope>NUCLEOTIDE SEQUENCE [LARGE SCALE GENOMIC DNA]</scope>
</reference>
<dbReference type="PROSITE" id="PS50294">
    <property type="entry name" value="WD_REPEATS_REGION"/>
    <property type="match status" value="4"/>
</dbReference>
<dbReference type="OrthoDB" id="427795at2759"/>
<dbReference type="PANTHER" id="PTHR22847:SF637">
    <property type="entry name" value="WD REPEAT DOMAIN 5B"/>
    <property type="match status" value="1"/>
</dbReference>
<dbReference type="EMBL" id="ASPP01037075">
    <property type="protein sequence ID" value="ETO01933.1"/>
    <property type="molecule type" value="Genomic_DNA"/>
</dbReference>
<feature type="compositionally biased region" description="Basic and acidic residues" evidence="4">
    <location>
        <begin position="28"/>
        <end position="39"/>
    </location>
</feature>
<organism evidence="5 6">
    <name type="scientific">Reticulomyxa filosa</name>
    <dbReference type="NCBI Taxonomy" id="46433"/>
    <lineage>
        <taxon>Eukaryota</taxon>
        <taxon>Sar</taxon>
        <taxon>Rhizaria</taxon>
        <taxon>Retaria</taxon>
        <taxon>Foraminifera</taxon>
        <taxon>Monothalamids</taxon>
        <taxon>Reticulomyxidae</taxon>
        <taxon>Reticulomyxa</taxon>
    </lineage>
</organism>
<dbReference type="PROSITE" id="PS00678">
    <property type="entry name" value="WD_REPEATS_1"/>
    <property type="match status" value="4"/>
</dbReference>